<gene>
    <name evidence="2" type="ORF">E4U43_005764</name>
</gene>
<feature type="region of interest" description="Disordered" evidence="1">
    <location>
        <begin position="232"/>
        <end position="268"/>
    </location>
</feature>
<feature type="region of interest" description="Disordered" evidence="1">
    <location>
        <begin position="80"/>
        <end position="108"/>
    </location>
</feature>
<organism evidence="2 3">
    <name type="scientific">Claviceps pusilla</name>
    <dbReference type="NCBI Taxonomy" id="123648"/>
    <lineage>
        <taxon>Eukaryota</taxon>
        <taxon>Fungi</taxon>
        <taxon>Dikarya</taxon>
        <taxon>Ascomycota</taxon>
        <taxon>Pezizomycotina</taxon>
        <taxon>Sordariomycetes</taxon>
        <taxon>Hypocreomycetidae</taxon>
        <taxon>Hypocreales</taxon>
        <taxon>Clavicipitaceae</taxon>
        <taxon>Claviceps</taxon>
    </lineage>
</organism>
<dbReference type="AlphaFoldDB" id="A0A9P7NF63"/>
<keyword evidence="3" id="KW-1185">Reference proteome</keyword>
<feature type="region of interest" description="Disordered" evidence="1">
    <location>
        <begin position="950"/>
        <end position="972"/>
    </location>
</feature>
<evidence type="ECO:0000256" key="1">
    <source>
        <dbReference type="SAM" id="MobiDB-lite"/>
    </source>
</evidence>
<sequence>MMPSQSALQPHVTPGRAIGIPERGRCRIIRGKPNPADPARRADLRVRLRPTNPGWLPKCTRNPRDGFLVLDASRCRIKPLTHQSNPSVKPNQSRYPDDLQLSHRSNDPRKTRSIQLVCCARSSWASEMASHQPVPSRAALNALRGVILTTSCSVILLAEERRRRLQIARAAIDNARKLHSVQNNRGPVALAECHGTWNGRFAEVDDGTLPLASFPRPRTSTRRRGRTQMIGTEQVTDSCEHDSRRTQPLSSRVESDNEHTEPSHTTHFLGNCLNMATFQKLDLNCLRSNAPQASGRKARRRSPRLKFSSHAIVPAASESSSIVNKLDASAGTNSRDTMTADEESANKASPLEAARQYIQRTGHGNAASRPYYDEVVPILDRLLTELETCTTNGDLRLEKLNVVGTIFDRLAIFGPLPKAARTVRLQAIRFFRIFIHSCPEDITATLSSLLPLSKDPLKLLVPLTIVLLDSNHREYLCQVFLFLSRDSTLCSWAHGKLAYRLLIRLARSQQGFLSTKQLYLEFQALGLFSDILVPKGIEYKTRRLMVILALEAEEEDFASTELRKLEEVDPGASVSDIQLQQHAIARKASNGNWDQVWSDIDTLRQTVNPQCVEFQRLLTWMTDIFVTQCWSRDEVEAFLRKAVTDFNLCLKPRWANAVLDGYASRRQAESAISWLQFCGENGLLMDSSFIQQFFARCRKYWSFSEKAIRRFTRLLNAHGVVTNQSPHLSLNADPDSRTNPASSLKQVVLELLELEPPDMERARQLIAVAHKEGCDVGEALTSLITAQIEQGDDPRQLIDNALQSGVRLLDSTYNKAAQALSAAGNHKAAADMCVIAARENGNDKLLYNEYNFANLVFAHTGSANYTALQSVLSEFTSEALWWHGSPTCKRSIKLAMKATVMRAVADEQNSELHRQALDRLDIALLHAKESRPTKKERLAVSEAYVRFAKAPPPKASEEGKRRRHGCGADPCAPRDAAAAAAAQTLVDDPALAVAASRWA</sequence>
<reference evidence="2" key="1">
    <citation type="journal article" date="2020" name="bioRxiv">
        <title>Whole genome comparisons of ergot fungi reveals the divergence and evolution of species within the genus Claviceps are the result of varying mechanisms driving genome evolution and host range expansion.</title>
        <authorList>
            <person name="Wyka S.A."/>
            <person name="Mondo S.J."/>
            <person name="Liu M."/>
            <person name="Dettman J."/>
            <person name="Nalam V."/>
            <person name="Broders K.D."/>
        </authorList>
    </citation>
    <scope>NUCLEOTIDE SEQUENCE</scope>
    <source>
        <strain evidence="2">CCC 602</strain>
    </source>
</reference>
<comment type="caution">
    <text evidence="2">The sequence shown here is derived from an EMBL/GenBank/DDBJ whole genome shotgun (WGS) entry which is preliminary data.</text>
</comment>
<accession>A0A9P7NF63</accession>
<proteinExistence type="predicted"/>
<dbReference type="OrthoDB" id="185373at2759"/>
<dbReference type="Proteomes" id="UP000748025">
    <property type="component" value="Unassembled WGS sequence"/>
</dbReference>
<feature type="compositionally biased region" description="Basic and acidic residues" evidence="1">
    <location>
        <begin position="95"/>
        <end position="108"/>
    </location>
</feature>
<name>A0A9P7NF63_9HYPO</name>
<protein>
    <submittedName>
        <fullName evidence="2">Uncharacterized protein</fullName>
    </submittedName>
</protein>
<feature type="compositionally biased region" description="Polar residues" evidence="1">
    <location>
        <begin position="81"/>
        <end position="94"/>
    </location>
</feature>
<feature type="region of interest" description="Disordered" evidence="1">
    <location>
        <begin position="327"/>
        <end position="350"/>
    </location>
</feature>
<feature type="compositionally biased region" description="Basic and acidic residues" evidence="1">
    <location>
        <begin position="253"/>
        <end position="264"/>
    </location>
</feature>
<evidence type="ECO:0000313" key="2">
    <source>
        <dbReference type="EMBL" id="KAG6015076.1"/>
    </source>
</evidence>
<evidence type="ECO:0000313" key="3">
    <source>
        <dbReference type="Proteomes" id="UP000748025"/>
    </source>
</evidence>
<dbReference type="EMBL" id="SRPW01000384">
    <property type="protein sequence ID" value="KAG6015076.1"/>
    <property type="molecule type" value="Genomic_DNA"/>
</dbReference>